<protein>
    <submittedName>
        <fullName evidence="1">Uncharacterized protein</fullName>
    </submittedName>
</protein>
<sequence length="82" mass="9728">VTIKHSIKNGVYYLEKSTYTFKRSEYRFEILADNEFQLFTVANGREVTVDQELFQLQSKYLSAETLVSLAKEIKQKYFFNND</sequence>
<feature type="non-terminal residue" evidence="1">
    <location>
        <position position="1"/>
    </location>
</feature>
<name>A0A955LXS4_UNCKA</name>
<reference evidence="1" key="2">
    <citation type="journal article" date="2021" name="Microbiome">
        <title>Successional dynamics and alternative stable states in a saline activated sludge microbial community over 9 years.</title>
        <authorList>
            <person name="Wang Y."/>
            <person name="Ye J."/>
            <person name="Ju F."/>
            <person name="Liu L."/>
            <person name="Boyd J.A."/>
            <person name="Deng Y."/>
            <person name="Parks D.H."/>
            <person name="Jiang X."/>
            <person name="Yin X."/>
            <person name="Woodcroft B.J."/>
            <person name="Tyson G.W."/>
            <person name="Hugenholtz P."/>
            <person name="Polz M.F."/>
            <person name="Zhang T."/>
        </authorList>
    </citation>
    <scope>NUCLEOTIDE SEQUENCE</scope>
    <source>
        <strain evidence="1">HKST-UBA02</strain>
    </source>
</reference>
<proteinExistence type="predicted"/>
<dbReference type="Proteomes" id="UP000699691">
    <property type="component" value="Unassembled WGS sequence"/>
</dbReference>
<dbReference type="AlphaFoldDB" id="A0A955LXS4"/>
<reference evidence="1" key="1">
    <citation type="submission" date="2020-04" db="EMBL/GenBank/DDBJ databases">
        <authorList>
            <person name="Zhang T."/>
        </authorList>
    </citation>
    <scope>NUCLEOTIDE SEQUENCE</scope>
    <source>
        <strain evidence="1">HKST-UBA02</strain>
    </source>
</reference>
<organism evidence="1 2">
    <name type="scientific">candidate division WWE3 bacterium</name>
    <dbReference type="NCBI Taxonomy" id="2053526"/>
    <lineage>
        <taxon>Bacteria</taxon>
        <taxon>Katanobacteria</taxon>
    </lineage>
</organism>
<evidence type="ECO:0000313" key="1">
    <source>
        <dbReference type="EMBL" id="MCA9398099.1"/>
    </source>
</evidence>
<gene>
    <name evidence="1" type="ORF">KC573_04675</name>
</gene>
<comment type="caution">
    <text evidence="1">The sequence shown here is derived from an EMBL/GenBank/DDBJ whole genome shotgun (WGS) entry which is preliminary data.</text>
</comment>
<evidence type="ECO:0000313" key="2">
    <source>
        <dbReference type="Proteomes" id="UP000699691"/>
    </source>
</evidence>
<accession>A0A955LXS4</accession>
<dbReference type="EMBL" id="JAGQKY010000292">
    <property type="protein sequence ID" value="MCA9398099.1"/>
    <property type="molecule type" value="Genomic_DNA"/>
</dbReference>